<dbReference type="EMBL" id="AP018052">
    <property type="protein sequence ID" value="BAZ92559.1"/>
    <property type="molecule type" value="Genomic_DNA"/>
</dbReference>
<proteinExistence type="predicted"/>
<protein>
    <submittedName>
        <fullName evidence="1">Acyl-CoA dehydrogenase</fullName>
    </submittedName>
</protein>
<dbReference type="Proteomes" id="UP000218765">
    <property type="component" value="Chromosome"/>
</dbReference>
<accession>A0A1Z4VLS8</accession>
<name>A0A1Z4VLS8_9GAMM</name>
<keyword evidence="2" id="KW-1185">Reference proteome</keyword>
<evidence type="ECO:0000313" key="1">
    <source>
        <dbReference type="EMBL" id="BAZ92559.1"/>
    </source>
</evidence>
<gene>
    <name evidence="1" type="ORF">FOKN1_0154</name>
</gene>
<reference evidence="1 2" key="1">
    <citation type="submission" date="2017-05" db="EMBL/GenBank/DDBJ databases">
        <title>Thiocyanate degradation by Thiohalobacter thiocyanaticus FOKN1.</title>
        <authorList>
            <person name="Oshiki M."/>
            <person name="Fukushima T."/>
            <person name="Kawano S."/>
            <person name="Nakagawa J."/>
        </authorList>
    </citation>
    <scope>NUCLEOTIDE SEQUENCE [LARGE SCALE GENOMIC DNA]</scope>
    <source>
        <strain evidence="1 2">FOKN1</strain>
    </source>
</reference>
<sequence>MKCYRDDFKRSPASELHVSFPEQLYQSPGLISDSGDAPIALPKISLGTGWAQFGHKNPGAGTEISVNH</sequence>
<dbReference type="AlphaFoldDB" id="A0A1Z4VLS8"/>
<organism evidence="1 2">
    <name type="scientific">Thiohalobacter thiocyanaticus</name>
    <dbReference type="NCBI Taxonomy" id="585455"/>
    <lineage>
        <taxon>Bacteria</taxon>
        <taxon>Pseudomonadati</taxon>
        <taxon>Pseudomonadota</taxon>
        <taxon>Gammaproteobacteria</taxon>
        <taxon>Thiohalobacterales</taxon>
        <taxon>Thiohalobacteraceae</taxon>
        <taxon>Thiohalobacter</taxon>
    </lineage>
</organism>
<dbReference type="KEGG" id="ttc:FOKN1_0154"/>
<evidence type="ECO:0000313" key="2">
    <source>
        <dbReference type="Proteomes" id="UP000218765"/>
    </source>
</evidence>